<evidence type="ECO:0000256" key="1">
    <source>
        <dbReference type="ARBA" id="ARBA00005525"/>
    </source>
</evidence>
<comment type="catalytic activity">
    <reaction evidence="4 6">
        <text>L-proline + NADP(+) = (S)-1-pyrroline-5-carboxylate + NADPH + 2 H(+)</text>
        <dbReference type="Rhea" id="RHEA:14109"/>
        <dbReference type="ChEBI" id="CHEBI:15378"/>
        <dbReference type="ChEBI" id="CHEBI:17388"/>
        <dbReference type="ChEBI" id="CHEBI:57783"/>
        <dbReference type="ChEBI" id="CHEBI:58349"/>
        <dbReference type="ChEBI" id="CHEBI:60039"/>
        <dbReference type="EC" id="1.5.1.2"/>
    </reaction>
</comment>
<dbReference type="InterPro" id="IPR000304">
    <property type="entry name" value="Pyrroline-COOH_reductase"/>
</dbReference>
<evidence type="ECO:0000313" key="10">
    <source>
        <dbReference type="Proteomes" id="UP001180840"/>
    </source>
</evidence>
<evidence type="ECO:0000256" key="5">
    <source>
        <dbReference type="NCBIfam" id="TIGR00112"/>
    </source>
</evidence>
<keyword evidence="2 4" id="KW-0521">NADP</keyword>
<dbReference type="GO" id="GO:0004735">
    <property type="term" value="F:pyrroline-5-carboxylate reductase activity"/>
    <property type="evidence" value="ECO:0007669"/>
    <property type="project" value="UniProtKB-EC"/>
</dbReference>
<dbReference type="Gene3D" id="3.40.50.720">
    <property type="entry name" value="NAD(P)-binding Rossmann-like Domain"/>
    <property type="match status" value="1"/>
</dbReference>
<dbReference type="PROSITE" id="PS00521">
    <property type="entry name" value="P5CR"/>
    <property type="match status" value="1"/>
</dbReference>
<dbReference type="PANTHER" id="PTHR11645">
    <property type="entry name" value="PYRROLINE-5-CARBOXYLATE REDUCTASE"/>
    <property type="match status" value="1"/>
</dbReference>
<sequence>MNKIAVIGGGQIGEALVSGLVAAGREPSSIIVTNRSEKRGQELADAYGVHTTNDNQQAIDEASVVFLCVKPVGIHSILHEISEALESNDDTVVVSLAAGVTLASMEEAAPAGQPIVRVMPNTPMLVGKGMSACAPGRYVSEAQMELVTKLLQAVGQVAVVEESDMDAVTALAGSAPAYYFLLTEALVDAGVQLGLKRSLATTLASAAASGAGALLDAESPDPARLRQAVTSPAGTTAAALRELEESGLRGAIYRAAEKCAQRSAELGGLG</sequence>
<dbReference type="EC" id="1.5.1.2" evidence="4 5"/>
<dbReference type="NCBIfam" id="TIGR00112">
    <property type="entry name" value="proC"/>
    <property type="match status" value="1"/>
</dbReference>
<dbReference type="PANTHER" id="PTHR11645:SF0">
    <property type="entry name" value="PYRROLINE-5-CARBOXYLATE REDUCTASE 3"/>
    <property type="match status" value="1"/>
</dbReference>
<comment type="similarity">
    <text evidence="1 4 6">Belongs to the pyrroline-5-carboxylate reductase family.</text>
</comment>
<comment type="function">
    <text evidence="4">Catalyzes the reduction of 1-pyrroline-5-carboxylate (PCA) to L-proline.</text>
</comment>
<dbReference type="EMBL" id="JAVDXZ010000001">
    <property type="protein sequence ID" value="MDR7328421.1"/>
    <property type="molecule type" value="Genomic_DNA"/>
</dbReference>
<proteinExistence type="inferred from homology"/>
<comment type="caution">
    <text evidence="9">The sequence shown here is derived from an EMBL/GenBank/DDBJ whole genome shotgun (WGS) entry which is preliminary data.</text>
</comment>
<keyword evidence="3 4" id="KW-0560">Oxidoreductase</keyword>
<keyword evidence="4 6" id="KW-0641">Proline biosynthesis</keyword>
<dbReference type="Pfam" id="PF14748">
    <property type="entry name" value="P5CR_dimer"/>
    <property type="match status" value="1"/>
</dbReference>
<comment type="pathway">
    <text evidence="4 6">Amino-acid biosynthesis; L-proline biosynthesis; L-proline from L-glutamate 5-semialdehyde: step 1/1.</text>
</comment>
<comment type="subcellular location">
    <subcellularLocation>
        <location evidence="4">Cytoplasm</location>
    </subcellularLocation>
</comment>
<dbReference type="Gene3D" id="1.10.3730.10">
    <property type="entry name" value="ProC C-terminal domain-like"/>
    <property type="match status" value="1"/>
</dbReference>
<evidence type="ECO:0000256" key="2">
    <source>
        <dbReference type="ARBA" id="ARBA00022857"/>
    </source>
</evidence>
<dbReference type="PIRSF" id="PIRSF000193">
    <property type="entry name" value="Pyrrol-5-carb_rd"/>
    <property type="match status" value="1"/>
</dbReference>
<feature type="domain" description="Pyrroline-5-carboxylate reductase catalytic N-terminal" evidence="7">
    <location>
        <begin position="3"/>
        <end position="99"/>
    </location>
</feature>
<dbReference type="HAMAP" id="MF_01925">
    <property type="entry name" value="P5C_reductase"/>
    <property type="match status" value="1"/>
</dbReference>
<protein>
    <recommendedName>
        <fullName evidence="4 5">Pyrroline-5-carboxylate reductase</fullName>
        <shortName evidence="4">P5C reductase</shortName>
        <shortName evidence="4">P5CR</shortName>
        <ecNumber evidence="4 5">1.5.1.2</ecNumber>
    </recommendedName>
    <alternativeName>
        <fullName evidence="4">PCA reductase</fullName>
    </alternativeName>
</protein>
<reference evidence="9" key="1">
    <citation type="submission" date="2023-07" db="EMBL/GenBank/DDBJ databases">
        <title>Sequencing the genomes of 1000 actinobacteria strains.</title>
        <authorList>
            <person name="Klenk H.-P."/>
        </authorList>
    </citation>
    <scope>NUCLEOTIDE SEQUENCE</scope>
    <source>
        <strain evidence="9">DSM 107476</strain>
    </source>
</reference>
<keyword evidence="10" id="KW-1185">Reference proteome</keyword>
<keyword evidence="4" id="KW-0963">Cytoplasm</keyword>
<evidence type="ECO:0000256" key="6">
    <source>
        <dbReference type="RuleBase" id="RU003903"/>
    </source>
</evidence>
<comment type="catalytic activity">
    <reaction evidence="4">
        <text>L-proline + NAD(+) = (S)-1-pyrroline-5-carboxylate + NADH + 2 H(+)</text>
        <dbReference type="Rhea" id="RHEA:14105"/>
        <dbReference type="ChEBI" id="CHEBI:15378"/>
        <dbReference type="ChEBI" id="CHEBI:17388"/>
        <dbReference type="ChEBI" id="CHEBI:57540"/>
        <dbReference type="ChEBI" id="CHEBI:57945"/>
        <dbReference type="ChEBI" id="CHEBI:60039"/>
        <dbReference type="EC" id="1.5.1.2"/>
    </reaction>
</comment>
<dbReference type="RefSeq" id="WP_290197211.1">
    <property type="nucleotide sequence ID" value="NZ_CP047654.1"/>
</dbReference>
<dbReference type="Proteomes" id="UP001180840">
    <property type="component" value="Unassembled WGS sequence"/>
</dbReference>
<dbReference type="Pfam" id="PF03807">
    <property type="entry name" value="F420_oxidored"/>
    <property type="match status" value="1"/>
</dbReference>
<dbReference type="InterPro" id="IPR036291">
    <property type="entry name" value="NAD(P)-bd_dom_sf"/>
</dbReference>
<name>A0ABU1ZU15_9CORY</name>
<evidence type="ECO:0000256" key="4">
    <source>
        <dbReference type="HAMAP-Rule" id="MF_01925"/>
    </source>
</evidence>
<evidence type="ECO:0000313" key="9">
    <source>
        <dbReference type="EMBL" id="MDR7328421.1"/>
    </source>
</evidence>
<dbReference type="SUPFAM" id="SSF51735">
    <property type="entry name" value="NAD(P)-binding Rossmann-fold domains"/>
    <property type="match status" value="1"/>
</dbReference>
<dbReference type="SUPFAM" id="SSF48179">
    <property type="entry name" value="6-phosphogluconate dehydrogenase C-terminal domain-like"/>
    <property type="match status" value="1"/>
</dbReference>
<dbReference type="InterPro" id="IPR028939">
    <property type="entry name" value="P5C_Rdtase_cat_N"/>
</dbReference>
<evidence type="ECO:0000256" key="3">
    <source>
        <dbReference type="ARBA" id="ARBA00023002"/>
    </source>
</evidence>
<dbReference type="InterPro" id="IPR008927">
    <property type="entry name" value="6-PGluconate_DH-like_C_sf"/>
</dbReference>
<accession>A0ABU1ZU15</accession>
<feature type="domain" description="Pyrroline-5-carboxylate reductase dimerisation" evidence="8">
    <location>
        <begin position="162"/>
        <end position="266"/>
    </location>
</feature>
<organism evidence="9 10">
    <name type="scientific">Corynebacterium guangdongense</name>
    <dbReference type="NCBI Taxonomy" id="1783348"/>
    <lineage>
        <taxon>Bacteria</taxon>
        <taxon>Bacillati</taxon>
        <taxon>Actinomycetota</taxon>
        <taxon>Actinomycetes</taxon>
        <taxon>Mycobacteriales</taxon>
        <taxon>Corynebacteriaceae</taxon>
        <taxon>Corynebacterium</taxon>
    </lineage>
</organism>
<evidence type="ECO:0000259" key="7">
    <source>
        <dbReference type="Pfam" id="PF03807"/>
    </source>
</evidence>
<evidence type="ECO:0000259" key="8">
    <source>
        <dbReference type="Pfam" id="PF14748"/>
    </source>
</evidence>
<dbReference type="InterPro" id="IPR053790">
    <property type="entry name" value="P5CR-like_CS"/>
</dbReference>
<keyword evidence="4 6" id="KW-0028">Amino-acid biosynthesis</keyword>
<dbReference type="InterPro" id="IPR029036">
    <property type="entry name" value="P5CR_dimer"/>
</dbReference>
<gene>
    <name evidence="4" type="primary">proC</name>
    <name evidence="9" type="ORF">J2S39_000097</name>
</gene>